<sequence>MRKDDIRNWTETETEKERTVSYDTDRAHITVHIPKHTSEEQAVFEKNVRAALRRFYHHITVEKGCDWDELVAKYSN</sequence>
<gene>
    <name evidence="2" type="ORF">IE37_00904</name>
</gene>
<comment type="caution">
    <text evidence="2">The sequence shown here is derived from an EMBL/GenBank/DDBJ whole genome shotgun (WGS) entry which is preliminary data.</text>
</comment>
<evidence type="ECO:0000313" key="3">
    <source>
        <dbReference type="Proteomes" id="UP000245720"/>
    </source>
</evidence>
<proteinExistence type="predicted"/>
<feature type="region of interest" description="Disordered" evidence="1">
    <location>
        <begin position="1"/>
        <end position="20"/>
    </location>
</feature>
<evidence type="ECO:0000256" key="1">
    <source>
        <dbReference type="SAM" id="MobiDB-lite"/>
    </source>
</evidence>
<dbReference type="RefSeq" id="WP_109725760.1">
    <property type="nucleotide sequence ID" value="NZ_QGDI01000003.1"/>
</dbReference>
<dbReference type="Proteomes" id="UP000245720">
    <property type="component" value="Unassembled WGS sequence"/>
</dbReference>
<dbReference type="AlphaFoldDB" id="A0A315Y327"/>
<organism evidence="2 3">
    <name type="scientific">Ruminococcus flavefaciens</name>
    <dbReference type="NCBI Taxonomy" id="1265"/>
    <lineage>
        <taxon>Bacteria</taxon>
        <taxon>Bacillati</taxon>
        <taxon>Bacillota</taxon>
        <taxon>Clostridia</taxon>
        <taxon>Eubacteriales</taxon>
        <taxon>Oscillospiraceae</taxon>
        <taxon>Ruminococcus</taxon>
    </lineage>
</organism>
<name>A0A315Y327_RUMFL</name>
<reference evidence="2 3" key="1">
    <citation type="submission" date="2018-05" db="EMBL/GenBank/DDBJ databases">
        <title>The Hungate 1000. A catalogue of reference genomes from the rumen microbiome.</title>
        <authorList>
            <person name="Kelly W."/>
        </authorList>
    </citation>
    <scope>NUCLEOTIDE SEQUENCE [LARGE SCALE GENOMIC DNA]</scope>
    <source>
        <strain evidence="2 3">SAb67</strain>
    </source>
</reference>
<accession>A0A315Y327</accession>
<protein>
    <submittedName>
        <fullName evidence="2">Uncharacterized protein</fullName>
    </submittedName>
</protein>
<evidence type="ECO:0000313" key="2">
    <source>
        <dbReference type="EMBL" id="PWJ13973.1"/>
    </source>
</evidence>
<dbReference type="EMBL" id="QGDI01000003">
    <property type="protein sequence ID" value="PWJ13973.1"/>
    <property type="molecule type" value="Genomic_DNA"/>
</dbReference>